<dbReference type="AlphaFoldDB" id="A0A286DUI8"/>
<evidence type="ECO:0000313" key="2">
    <source>
        <dbReference type="EMBL" id="SOD62224.1"/>
    </source>
</evidence>
<dbReference type="OrthoDB" id="4915395at2"/>
<proteinExistence type="predicted"/>
<dbReference type="EMBL" id="OCNE01000005">
    <property type="protein sequence ID" value="SOD62224.1"/>
    <property type="molecule type" value="Genomic_DNA"/>
</dbReference>
<accession>A0A286DUI8</accession>
<reference evidence="2 3" key="1">
    <citation type="submission" date="2017-09" db="EMBL/GenBank/DDBJ databases">
        <authorList>
            <person name="Ehlers B."/>
            <person name="Leendertz F.H."/>
        </authorList>
    </citation>
    <scope>NUCLEOTIDE SEQUENCE [LARGE SCALE GENOMIC DNA]</scope>
    <source>
        <strain evidence="2 3">CGMCC 4.7095</strain>
    </source>
</reference>
<feature type="region of interest" description="Disordered" evidence="1">
    <location>
        <begin position="451"/>
        <end position="472"/>
    </location>
</feature>
<dbReference type="RefSeq" id="WP_097230715.1">
    <property type="nucleotide sequence ID" value="NZ_OCNE01000005.1"/>
</dbReference>
<name>A0A286DUI8_9ACTN</name>
<sequence>MSQVERSIAAAMDEPDDRRMFARVKSIVAHHLRGMDPSVNVTTTEFFNHTHVPDMVLRWPDRPQAAHRFVYLRTTSNQEELEDDSRKLPHDKRPVLLALQQFSPTQHGERTATARDATTLLLDAPALQSLQPPREPPGIPHLVSRSVLEGGRGALNRSSTERFLQTMTRGANGAREGQDEPTRAAVEAVSEQMTGEVADRMSSFLAALWQGGGATLATFPVAQRVVGQLDETALMYLLQSETIRDTAFWNRVVRLISLPVLLRTSVDAPENLQQLMREAVRQWPSRTCMVTTRATDRGSNAWRWRLESGQLILETPRFHLRTAQTRKSLPRQEGQSLPRLSEVQARADRFGLPLTSLGMVVTDRRIGYAGPGDDISRDSQLMNIGHALEGSESVLEAVTRVPAGALLECSFREGVASARGARTQVQLDALLRTTARLLTELTEEESEMLDELLGPEEAPSQQFWSQTSFDDL</sequence>
<feature type="compositionally biased region" description="Polar residues" evidence="1">
    <location>
        <begin position="459"/>
        <end position="472"/>
    </location>
</feature>
<keyword evidence="3" id="KW-1185">Reference proteome</keyword>
<organism evidence="2 3">
    <name type="scientific">Streptomyces zhaozhouensis</name>
    <dbReference type="NCBI Taxonomy" id="1300267"/>
    <lineage>
        <taxon>Bacteria</taxon>
        <taxon>Bacillati</taxon>
        <taxon>Actinomycetota</taxon>
        <taxon>Actinomycetes</taxon>
        <taxon>Kitasatosporales</taxon>
        <taxon>Streptomycetaceae</taxon>
        <taxon>Streptomyces</taxon>
    </lineage>
</organism>
<dbReference type="Proteomes" id="UP000219072">
    <property type="component" value="Unassembled WGS sequence"/>
</dbReference>
<evidence type="ECO:0000313" key="3">
    <source>
        <dbReference type="Proteomes" id="UP000219072"/>
    </source>
</evidence>
<protein>
    <submittedName>
        <fullName evidence="2">Uncharacterized protein</fullName>
    </submittedName>
</protein>
<evidence type="ECO:0000256" key="1">
    <source>
        <dbReference type="SAM" id="MobiDB-lite"/>
    </source>
</evidence>
<gene>
    <name evidence="2" type="ORF">SAMN06297387_10539</name>
</gene>